<evidence type="ECO:0000313" key="4">
    <source>
        <dbReference type="Proteomes" id="UP000318815"/>
    </source>
</evidence>
<proteinExistence type="predicted"/>
<comment type="caution">
    <text evidence="3">The sequence shown here is derived from an EMBL/GenBank/DDBJ whole genome shotgun (WGS) entry which is preliminary data.</text>
</comment>
<dbReference type="Pfam" id="PF13365">
    <property type="entry name" value="Trypsin_2"/>
    <property type="match status" value="1"/>
</dbReference>
<evidence type="ECO:0000313" key="3">
    <source>
        <dbReference type="EMBL" id="TWV98695.1"/>
    </source>
</evidence>
<dbReference type="Gene3D" id="2.30.42.10">
    <property type="match status" value="1"/>
</dbReference>
<dbReference type="Pfam" id="PF17820">
    <property type="entry name" value="PDZ_6"/>
    <property type="match status" value="1"/>
</dbReference>
<dbReference type="SUPFAM" id="SSF50156">
    <property type="entry name" value="PDZ domain-like"/>
    <property type="match status" value="1"/>
</dbReference>
<name>A0A5C6LTA2_9BACT</name>
<feature type="domain" description="PDZ" evidence="2">
    <location>
        <begin position="378"/>
        <end position="431"/>
    </location>
</feature>
<dbReference type="PROSITE" id="PS50106">
    <property type="entry name" value="PDZ"/>
    <property type="match status" value="1"/>
</dbReference>
<dbReference type="Gene3D" id="2.40.10.120">
    <property type="match status" value="1"/>
</dbReference>
<dbReference type="InterPro" id="IPR009003">
    <property type="entry name" value="Peptidase_S1_PA"/>
</dbReference>
<dbReference type="OrthoDB" id="728837at2"/>
<dbReference type="InterPro" id="IPR001478">
    <property type="entry name" value="PDZ"/>
</dbReference>
<dbReference type="Gene3D" id="2.40.10.10">
    <property type="entry name" value="Trypsin-like serine proteases"/>
    <property type="match status" value="1"/>
</dbReference>
<keyword evidence="4" id="KW-1185">Reference proteome</keyword>
<organism evidence="3 4">
    <name type="scientific">Chitinophaga pinensis</name>
    <dbReference type="NCBI Taxonomy" id="79329"/>
    <lineage>
        <taxon>Bacteria</taxon>
        <taxon>Pseudomonadati</taxon>
        <taxon>Bacteroidota</taxon>
        <taxon>Chitinophagia</taxon>
        <taxon>Chitinophagales</taxon>
        <taxon>Chitinophagaceae</taxon>
        <taxon>Chitinophaga</taxon>
    </lineage>
</organism>
<dbReference type="InterPro" id="IPR036034">
    <property type="entry name" value="PDZ_sf"/>
</dbReference>
<reference evidence="3 4" key="1">
    <citation type="submission" date="2019-08" db="EMBL/GenBank/DDBJ databases">
        <title>Whole genome sequencing of chitin degrading bacteria Chitinophaga pinensis YS16.</title>
        <authorList>
            <person name="Singh R.P."/>
            <person name="Manchanda G."/>
            <person name="Maurya I.K."/>
            <person name="Joshi N.K."/>
            <person name="Srivastava A.K."/>
        </authorList>
    </citation>
    <scope>NUCLEOTIDE SEQUENCE [LARGE SCALE GENOMIC DNA]</scope>
    <source>
        <strain evidence="3 4">YS-16</strain>
    </source>
</reference>
<dbReference type="AlphaFoldDB" id="A0A5C6LTA2"/>
<evidence type="ECO:0000256" key="1">
    <source>
        <dbReference type="SAM" id="SignalP"/>
    </source>
</evidence>
<feature type="chain" id="PRO_5022756868" evidence="1">
    <location>
        <begin position="21"/>
        <end position="564"/>
    </location>
</feature>
<sequence length="564" mass="61655">MKKNQLLILFLLLLAGNTYCQRIDETLSSTFQRLSTEIPPAYVRMWAYDTTTQQQMSATFSGVVVTKEGHILTVAHTTIPGKTYMVTFADGRSAIAQALGKINFPETPELPDVAMMKLLTPGDWPVAPMGWSYDLKVNEPCFSIAYPETLNQPLPMMTMGHITRVKNEKGFIESTCMMEPGDSGGPLFDYLGRVIGLRSAIEPDERKNYDVPVDLYRKYWTALTQPIHYTKYPEIIDSIKTDPAEKLISSNDQLEDLNRTMKINQLDKTACVRVKSAEGNQQRAINGMLITVKGKSFVVSKNSEVGQEPVVIYNGKSIKALTIARDKENDLVLLGLASRVKGGIEMPLKQQKGLRRGAILLSPLPDTLGIAGVFGKDTFSLPKMSSLGFLGAAIAPDKKPLVLTYVMPGSPADGKGATPGDEILSINGVAVNEPMDYGRELFTYWPGDTVIIKRRQHAVDASADGTGGTSRYVSEVNDTIVLAKRPQQPVTHATDMFAGGKSERRDGFQSVIAHDGILRSGQCGGPVFDIYGTLAGINIARFSRTVTLAIPATVVQAFVLKSIR</sequence>
<feature type="signal peptide" evidence="1">
    <location>
        <begin position="1"/>
        <end position="20"/>
    </location>
</feature>
<keyword evidence="1" id="KW-0732">Signal</keyword>
<evidence type="ECO:0000259" key="2">
    <source>
        <dbReference type="PROSITE" id="PS50106"/>
    </source>
</evidence>
<dbReference type="SUPFAM" id="SSF50494">
    <property type="entry name" value="Trypsin-like serine proteases"/>
    <property type="match status" value="2"/>
</dbReference>
<dbReference type="Proteomes" id="UP000318815">
    <property type="component" value="Unassembled WGS sequence"/>
</dbReference>
<dbReference type="EMBL" id="VOHS01000025">
    <property type="protein sequence ID" value="TWV98695.1"/>
    <property type="molecule type" value="Genomic_DNA"/>
</dbReference>
<dbReference type="InterPro" id="IPR041489">
    <property type="entry name" value="PDZ_6"/>
</dbReference>
<dbReference type="PANTHER" id="PTHR43019">
    <property type="entry name" value="SERINE ENDOPROTEASE DEGS"/>
    <property type="match status" value="1"/>
</dbReference>
<dbReference type="RefSeq" id="WP_146306861.1">
    <property type="nucleotide sequence ID" value="NZ_VOHS01000025.1"/>
</dbReference>
<gene>
    <name evidence="3" type="ORF">FEF09_20655</name>
</gene>
<dbReference type="InterPro" id="IPR043504">
    <property type="entry name" value="Peptidase_S1_PA_chymotrypsin"/>
</dbReference>
<dbReference type="PANTHER" id="PTHR43019:SF23">
    <property type="entry name" value="PROTEASE DO-LIKE 5, CHLOROPLASTIC"/>
    <property type="match status" value="1"/>
</dbReference>
<protein>
    <submittedName>
        <fullName evidence="3">PDZ domain-containing protein</fullName>
    </submittedName>
</protein>
<accession>A0A5C6LTA2</accession>
<dbReference type="SMART" id="SM00228">
    <property type="entry name" value="PDZ"/>
    <property type="match status" value="1"/>
</dbReference>